<feature type="compositionally biased region" description="Basic and acidic residues" evidence="1">
    <location>
        <begin position="266"/>
        <end position="284"/>
    </location>
</feature>
<dbReference type="Proteomes" id="UP001189429">
    <property type="component" value="Unassembled WGS sequence"/>
</dbReference>
<dbReference type="EMBL" id="CAUYUJ010014660">
    <property type="protein sequence ID" value="CAK0844404.1"/>
    <property type="molecule type" value="Genomic_DNA"/>
</dbReference>
<protein>
    <submittedName>
        <fullName evidence="2">Uncharacterized protein</fullName>
    </submittedName>
</protein>
<reference evidence="2" key="1">
    <citation type="submission" date="2023-10" db="EMBL/GenBank/DDBJ databases">
        <authorList>
            <person name="Chen Y."/>
            <person name="Shah S."/>
            <person name="Dougan E. K."/>
            <person name="Thang M."/>
            <person name="Chan C."/>
        </authorList>
    </citation>
    <scope>NUCLEOTIDE SEQUENCE [LARGE SCALE GENOMIC DNA]</scope>
</reference>
<feature type="region of interest" description="Disordered" evidence="1">
    <location>
        <begin position="266"/>
        <end position="336"/>
    </location>
</feature>
<evidence type="ECO:0000256" key="1">
    <source>
        <dbReference type="SAM" id="MobiDB-lite"/>
    </source>
</evidence>
<name>A0ABN9TF56_9DINO</name>
<evidence type="ECO:0000313" key="3">
    <source>
        <dbReference type="Proteomes" id="UP001189429"/>
    </source>
</evidence>
<keyword evidence="3" id="KW-1185">Reference proteome</keyword>
<comment type="caution">
    <text evidence="2">The sequence shown here is derived from an EMBL/GenBank/DDBJ whole genome shotgun (WGS) entry which is preliminary data.</text>
</comment>
<evidence type="ECO:0000313" key="2">
    <source>
        <dbReference type="EMBL" id="CAK0844404.1"/>
    </source>
</evidence>
<organism evidence="2 3">
    <name type="scientific">Prorocentrum cordatum</name>
    <dbReference type="NCBI Taxonomy" id="2364126"/>
    <lineage>
        <taxon>Eukaryota</taxon>
        <taxon>Sar</taxon>
        <taxon>Alveolata</taxon>
        <taxon>Dinophyceae</taxon>
        <taxon>Prorocentrales</taxon>
        <taxon>Prorocentraceae</taxon>
        <taxon>Prorocentrum</taxon>
    </lineage>
</organism>
<accession>A0ABN9TF56</accession>
<proteinExistence type="predicted"/>
<sequence>MGCWSYQRNSADLGDIRKLCLAPSGCPEPYFVGFSSAHGRHCVGLAAEDMRRVRHVLHHARGPFTAVAGMLIEESGCPKLEAAGPANLRARVIVPLWVPSMPSTFLAAAEVGDVDWTPWCHQDRNLTDQWLFSLRGMIRKRFVHKWLLLRVQNCATCSNLFGLDGKRGMKWFVCACLDGGRARVPELGLWVSEPCPFSPLQGSLYHAKRGGNDEDDEAEPDVWIAQHRRTDGAHLQRRVETSDADGLTRKAWFDSPLVGRPLARAREQGMLPEKKAQGERGEVRRRARASDVGQADAANVFTEADSDGGPCGIDKAAQDAGPSEHVQKWSRRRLDF</sequence>
<gene>
    <name evidence="2" type="ORF">PCOR1329_LOCUS38495</name>
</gene>